<evidence type="ECO:0000256" key="7">
    <source>
        <dbReference type="ARBA" id="ARBA00022801"/>
    </source>
</evidence>
<dbReference type="Gene3D" id="3.20.20.80">
    <property type="entry name" value="Glycosidases"/>
    <property type="match status" value="1"/>
</dbReference>
<feature type="transmembrane region" description="Helical" evidence="16">
    <location>
        <begin position="396"/>
        <end position="418"/>
    </location>
</feature>
<feature type="transmembrane region" description="Helical" evidence="16">
    <location>
        <begin position="438"/>
        <end position="458"/>
    </location>
</feature>
<dbReference type="Pfam" id="PF00332">
    <property type="entry name" value="Glyco_hydro_17"/>
    <property type="match status" value="1"/>
</dbReference>
<evidence type="ECO:0000256" key="11">
    <source>
        <dbReference type="ARBA" id="ARBA00023316"/>
    </source>
</evidence>
<dbReference type="AlphaFoldDB" id="A0A9X2L5X0"/>
<dbReference type="Pfam" id="PF13347">
    <property type="entry name" value="MFS_2"/>
    <property type="match status" value="1"/>
</dbReference>
<dbReference type="PANTHER" id="PTHR16631">
    <property type="entry name" value="GLUCAN 1,3-BETA-GLUCOSIDASE"/>
    <property type="match status" value="1"/>
</dbReference>
<evidence type="ECO:0000256" key="6">
    <source>
        <dbReference type="ARBA" id="ARBA00022729"/>
    </source>
</evidence>
<evidence type="ECO:0000256" key="10">
    <source>
        <dbReference type="ARBA" id="ARBA00023277"/>
    </source>
</evidence>
<evidence type="ECO:0000313" key="17">
    <source>
        <dbReference type="EMBL" id="MCP9292969.1"/>
    </source>
</evidence>
<feature type="transmembrane region" description="Helical" evidence="16">
    <location>
        <begin position="196"/>
        <end position="214"/>
    </location>
</feature>
<organism evidence="17 18">
    <name type="scientific">Gracilimonas sediminicola</name>
    <dbReference type="NCBI Taxonomy" id="2952158"/>
    <lineage>
        <taxon>Bacteria</taxon>
        <taxon>Pseudomonadati</taxon>
        <taxon>Balneolota</taxon>
        <taxon>Balneolia</taxon>
        <taxon>Balneolales</taxon>
        <taxon>Balneolaceae</taxon>
        <taxon>Gracilimonas</taxon>
    </lineage>
</organism>
<dbReference type="CDD" id="cd17332">
    <property type="entry name" value="MFS_MelB_like"/>
    <property type="match status" value="1"/>
</dbReference>
<feature type="transmembrane region" description="Helical" evidence="16">
    <location>
        <begin position="157"/>
        <end position="176"/>
    </location>
</feature>
<sequence length="789" mass="89229">MKAETAEKVIPEKHKVPFGQKVAFGLGMLSNQMFPAAMGIFMVVLVQDLGFPGWMWGILFFLPRVFDSVTDPIMGFISDNTRSRFGRRRIYVFIGAIIMGISFWIMWQLYRENGVDYNFVYFLAWSIVFYLGLTIFSVPYVAMGYEMSDNFHERTNIMAIAQWIGQWAWVIAPWFWVVMYDPDWFPNADTATRTLAIWVGVICALLAMAPAVFIKTKSTKDRDDFEPLTVSNIGGSLKSILEGFKESFQIKAFRKLCISTFLIFNSFNTVASFTFFIVVYYLFRGDAAAAGVWPTLFGSVGALGTTFFVIPATAWISRKIGKRKAFLVCQGISLIGYILLWFLFVPGKPWLFLFALPFFSFGIGSLFTLMMSMTADVCDLDELKTGKRREGIFGAIYWWMVKFGFAIAGLATGAIMTLVGFDVESGSTFGAPMTGLRLFFSGLPITGTLIAMAVMYTYDLTEEKANEISDILEARKSKKEAAPAPYFYKKDKLLALTKVDVSMDEDPFGVNEKSGKELENEFKAVLNKGMHGLCFSPYLDGQNIGDQLSRDQIEKRMKVIAPYTKWVRSFSCTEGNQWIPEVAKENGLSTLVGAWIDDDKDSNEEEIMNLIDLANKGSVDIAAIGNECLLREELSEDEILEYINRVKQAVPGIKVGYVDAYYQMYTSPKIVEACDVVMINCYPFWEGYNAKHSLTYLQKMHEVVKSISGNKKVIISETGWPTDGSSVGVAEPSMENMMKYFINLNKWSRLEQVEAFYFSSFDESWKARHEGDVGARWGLWDKNEKLKVN</sequence>
<evidence type="ECO:0000256" key="12">
    <source>
        <dbReference type="ARBA" id="ARBA00023326"/>
    </source>
</evidence>
<gene>
    <name evidence="17" type="ORF">NM125_15370</name>
</gene>
<evidence type="ECO:0000256" key="14">
    <source>
        <dbReference type="ARBA" id="ARBA00042373"/>
    </source>
</evidence>
<dbReference type="PANTHER" id="PTHR16631:SF17">
    <property type="entry name" value="GLUCAN ENDO-1,3-BETA-GLUCOSIDASE BTGC"/>
    <property type="match status" value="1"/>
</dbReference>
<evidence type="ECO:0000256" key="8">
    <source>
        <dbReference type="ARBA" id="ARBA00023136"/>
    </source>
</evidence>
<evidence type="ECO:0000256" key="2">
    <source>
        <dbReference type="ARBA" id="ARBA00004236"/>
    </source>
</evidence>
<dbReference type="GO" id="GO:0005576">
    <property type="term" value="C:extracellular region"/>
    <property type="evidence" value="ECO:0007669"/>
    <property type="project" value="TreeGrafter"/>
</dbReference>
<dbReference type="SUPFAM" id="SSF51445">
    <property type="entry name" value="(Trans)glycosidases"/>
    <property type="match status" value="1"/>
</dbReference>
<dbReference type="InterPro" id="IPR036259">
    <property type="entry name" value="MFS_trans_sf"/>
</dbReference>
<comment type="subcellular location">
    <subcellularLocation>
        <location evidence="2">Cell membrane</location>
    </subcellularLocation>
    <subcellularLocation>
        <location evidence="1">Secreted</location>
        <location evidence="1">Cell wall</location>
    </subcellularLocation>
</comment>
<dbReference type="GO" id="GO:0071555">
    <property type="term" value="P:cell wall organization"/>
    <property type="evidence" value="ECO:0007669"/>
    <property type="project" value="UniProtKB-KW"/>
</dbReference>
<keyword evidence="10" id="KW-0119">Carbohydrate metabolism</keyword>
<keyword evidence="16" id="KW-0812">Transmembrane</keyword>
<dbReference type="InterPro" id="IPR017853">
    <property type="entry name" value="GH"/>
</dbReference>
<evidence type="ECO:0000256" key="4">
    <source>
        <dbReference type="ARBA" id="ARBA00022512"/>
    </source>
</evidence>
<dbReference type="InterPro" id="IPR000490">
    <property type="entry name" value="Glyco_hydro_17"/>
</dbReference>
<keyword evidence="9" id="KW-0325">Glycoprotein</keyword>
<dbReference type="GO" id="GO:0009986">
    <property type="term" value="C:cell surface"/>
    <property type="evidence" value="ECO:0007669"/>
    <property type="project" value="TreeGrafter"/>
</dbReference>
<keyword evidence="7" id="KW-0378">Hydrolase</keyword>
<name>A0A9X2L5X0_9BACT</name>
<keyword evidence="16" id="KW-1133">Transmembrane helix</keyword>
<evidence type="ECO:0000256" key="16">
    <source>
        <dbReference type="SAM" id="Phobius"/>
    </source>
</evidence>
<keyword evidence="12" id="KW-0624">Polysaccharide degradation</keyword>
<dbReference type="SUPFAM" id="SSF103473">
    <property type="entry name" value="MFS general substrate transporter"/>
    <property type="match status" value="1"/>
</dbReference>
<keyword evidence="4" id="KW-0134">Cell wall</keyword>
<accession>A0A9X2L5X0</accession>
<dbReference type="GO" id="GO:0042973">
    <property type="term" value="F:glucan endo-1,3-beta-D-glucosidase activity"/>
    <property type="evidence" value="ECO:0007669"/>
    <property type="project" value="TreeGrafter"/>
</dbReference>
<reference evidence="17" key="1">
    <citation type="submission" date="2022-06" db="EMBL/GenBank/DDBJ databases">
        <title>Gracilimonas sp. CAU 1638 isolated from sea sediment.</title>
        <authorList>
            <person name="Kim W."/>
        </authorList>
    </citation>
    <scope>NUCLEOTIDE SEQUENCE</scope>
    <source>
        <strain evidence="17">CAU 1638</strain>
    </source>
</reference>
<dbReference type="EMBL" id="JANDBC010000003">
    <property type="protein sequence ID" value="MCP9292969.1"/>
    <property type="molecule type" value="Genomic_DNA"/>
</dbReference>
<keyword evidence="8 16" id="KW-0472">Membrane</keyword>
<keyword evidence="3" id="KW-1003">Cell membrane</keyword>
<evidence type="ECO:0000256" key="9">
    <source>
        <dbReference type="ARBA" id="ARBA00023180"/>
    </source>
</evidence>
<feature type="transmembrane region" description="Helical" evidence="16">
    <location>
        <begin position="350"/>
        <end position="375"/>
    </location>
</feature>
<feature type="transmembrane region" description="Helical" evidence="16">
    <location>
        <begin position="22"/>
        <end position="45"/>
    </location>
</feature>
<feature type="transmembrane region" description="Helical" evidence="16">
    <location>
        <begin position="261"/>
        <end position="283"/>
    </location>
</feature>
<keyword evidence="18" id="KW-1185">Reference proteome</keyword>
<keyword evidence="5" id="KW-0964">Secreted</keyword>
<comment type="caution">
    <text evidence="17">The sequence shown here is derived from an EMBL/GenBank/DDBJ whole genome shotgun (WGS) entry which is preliminary data.</text>
</comment>
<protein>
    <recommendedName>
        <fullName evidence="15">Endo-1,3-beta-glucanase btgC</fullName>
    </recommendedName>
    <alternativeName>
        <fullName evidence="14">Laminarinase btgC</fullName>
    </alternativeName>
</protein>
<keyword evidence="11" id="KW-0961">Cell wall biogenesis/degradation</keyword>
<dbReference type="RefSeq" id="WP_255135868.1">
    <property type="nucleotide sequence ID" value="NZ_JANDBC010000003.1"/>
</dbReference>
<dbReference type="GO" id="GO:0000272">
    <property type="term" value="P:polysaccharide catabolic process"/>
    <property type="evidence" value="ECO:0007669"/>
    <property type="project" value="UniProtKB-KW"/>
</dbReference>
<feature type="transmembrane region" description="Helical" evidence="16">
    <location>
        <begin position="90"/>
        <end position="110"/>
    </location>
</feature>
<evidence type="ECO:0000256" key="13">
    <source>
        <dbReference type="ARBA" id="ARBA00037649"/>
    </source>
</evidence>
<dbReference type="Proteomes" id="UP001139125">
    <property type="component" value="Unassembled WGS sequence"/>
</dbReference>
<feature type="transmembrane region" description="Helical" evidence="16">
    <location>
        <begin position="295"/>
        <end position="316"/>
    </location>
</feature>
<feature type="transmembrane region" description="Helical" evidence="16">
    <location>
        <begin position="51"/>
        <end position="69"/>
    </location>
</feature>
<dbReference type="PROSITE" id="PS00587">
    <property type="entry name" value="GLYCOSYL_HYDROL_F17"/>
    <property type="match status" value="1"/>
</dbReference>
<evidence type="ECO:0000256" key="1">
    <source>
        <dbReference type="ARBA" id="ARBA00004191"/>
    </source>
</evidence>
<comment type="function">
    <text evidence="13">Glucanases play a role in cell expansion during growth, in cell-cell fusion during mating, and in spore release during sporulation. This enzyme may be involved in beta-glucan degradation. Active on laminarin and lichenan.</text>
</comment>
<evidence type="ECO:0000256" key="3">
    <source>
        <dbReference type="ARBA" id="ARBA00022475"/>
    </source>
</evidence>
<dbReference type="GO" id="GO:0005886">
    <property type="term" value="C:plasma membrane"/>
    <property type="evidence" value="ECO:0007669"/>
    <property type="project" value="UniProtKB-SubCell"/>
</dbReference>
<dbReference type="InterPro" id="IPR050732">
    <property type="entry name" value="Beta-glucan_modifiers"/>
</dbReference>
<evidence type="ECO:0000256" key="5">
    <source>
        <dbReference type="ARBA" id="ARBA00022525"/>
    </source>
</evidence>
<proteinExistence type="predicted"/>
<keyword evidence="6" id="KW-0732">Signal</keyword>
<feature type="transmembrane region" description="Helical" evidence="16">
    <location>
        <begin position="325"/>
        <end position="344"/>
    </location>
</feature>
<feature type="transmembrane region" description="Helical" evidence="16">
    <location>
        <begin position="122"/>
        <end position="145"/>
    </location>
</feature>
<dbReference type="Gene3D" id="1.20.1250.20">
    <property type="entry name" value="MFS general substrate transporter like domains"/>
    <property type="match status" value="2"/>
</dbReference>
<evidence type="ECO:0000313" key="18">
    <source>
        <dbReference type="Proteomes" id="UP001139125"/>
    </source>
</evidence>
<evidence type="ECO:0000256" key="15">
    <source>
        <dbReference type="ARBA" id="ARBA00043078"/>
    </source>
</evidence>